<feature type="compositionally biased region" description="Basic and acidic residues" evidence="10">
    <location>
        <begin position="100"/>
        <end position="120"/>
    </location>
</feature>
<dbReference type="PANTHER" id="PTHR22890">
    <property type="entry name" value="MEDIATOR OF RNA POLYMERASE II TRANSCRIPTION SUBUNIT 11"/>
    <property type="match status" value="1"/>
</dbReference>
<dbReference type="GO" id="GO:0003712">
    <property type="term" value="F:transcription coregulator activity"/>
    <property type="evidence" value="ECO:0007669"/>
    <property type="project" value="InterPro"/>
</dbReference>
<dbReference type="GO" id="GO:0006357">
    <property type="term" value="P:regulation of transcription by RNA polymerase II"/>
    <property type="evidence" value="ECO:0007669"/>
    <property type="project" value="InterPro"/>
</dbReference>
<accession>A0A0B6XZT2</accession>
<evidence type="ECO:0000256" key="2">
    <source>
        <dbReference type="ARBA" id="ARBA00008186"/>
    </source>
</evidence>
<sequence length="173" mass="19598">SRMAGTQSVGAPRERLLALEKIEKDIAAALQSAGQALQELSKDKPALKHVESHTSNFLKTLQEIENGLSQQISYLSQVSTGQPHEGSSYASQKDLQMAMHRSEHVKSRLGELEKIKQEHLRQKHTGVVRSYSLPESQTMQQQPHTPQQQQPHTPQPQQQQKQRDQQREQQAQL</sequence>
<proteinExistence type="inferred from homology"/>
<feature type="region of interest" description="Disordered" evidence="10">
    <location>
        <begin position="76"/>
        <end position="173"/>
    </location>
</feature>
<comment type="function">
    <text evidence="9">Component of the Mediator complex, a coactivator involved in the regulated transcription of nearly all RNA polymerase II-dependent genes. Mediator functions as a bridge to convey information from gene-specific regulatory proteins to the basal RNA polymerase II transcription machinery. Mediator is recruited to promoters by direct interactions with regulatory proteins and serves as a scaffold for the assembly of a functional pre-initiation complex with RNA polymerase II and the general transcription factors.</text>
</comment>
<gene>
    <name evidence="11" type="primary">ORF7558</name>
    <name evidence="9" type="synonym">MED11</name>
</gene>
<evidence type="ECO:0000256" key="9">
    <source>
        <dbReference type="RuleBase" id="RU364147"/>
    </source>
</evidence>
<evidence type="ECO:0000256" key="3">
    <source>
        <dbReference type="ARBA" id="ARBA00019621"/>
    </source>
</evidence>
<dbReference type="GO" id="GO:0016592">
    <property type="term" value="C:mediator complex"/>
    <property type="evidence" value="ECO:0007669"/>
    <property type="project" value="InterPro"/>
</dbReference>
<evidence type="ECO:0000256" key="1">
    <source>
        <dbReference type="ARBA" id="ARBA00004123"/>
    </source>
</evidence>
<protein>
    <recommendedName>
        <fullName evidence="3 9">Mediator of RNA polymerase II transcription subunit 11</fullName>
    </recommendedName>
    <alternativeName>
        <fullName evidence="8 9">Mediator complex subunit 11</fullName>
    </alternativeName>
</protein>
<name>A0A0B6XZT2_9EUPU</name>
<feature type="non-terminal residue" evidence="11">
    <location>
        <position position="1"/>
    </location>
</feature>
<evidence type="ECO:0000256" key="10">
    <source>
        <dbReference type="SAM" id="MobiDB-lite"/>
    </source>
</evidence>
<reference evidence="11" key="1">
    <citation type="submission" date="2014-12" db="EMBL/GenBank/DDBJ databases">
        <title>Insight into the proteome of Arion vulgaris.</title>
        <authorList>
            <person name="Aradska J."/>
            <person name="Bulat T."/>
            <person name="Smidak R."/>
            <person name="Sarate P."/>
            <person name="Gangsoo J."/>
            <person name="Sialana F."/>
            <person name="Bilban M."/>
            <person name="Lubec G."/>
        </authorList>
    </citation>
    <scope>NUCLEOTIDE SEQUENCE</scope>
    <source>
        <tissue evidence="11">Skin</tissue>
    </source>
</reference>
<evidence type="ECO:0000256" key="7">
    <source>
        <dbReference type="ARBA" id="ARBA00023242"/>
    </source>
</evidence>
<keyword evidence="6 9" id="KW-0804">Transcription</keyword>
<comment type="similarity">
    <text evidence="2 9">Belongs to the Mediator complex subunit 11 family.</text>
</comment>
<dbReference type="Pfam" id="PF10280">
    <property type="entry name" value="Med11"/>
    <property type="match status" value="1"/>
</dbReference>
<evidence type="ECO:0000256" key="6">
    <source>
        <dbReference type="ARBA" id="ARBA00023163"/>
    </source>
</evidence>
<evidence type="ECO:0000256" key="4">
    <source>
        <dbReference type="ARBA" id="ARBA00023015"/>
    </source>
</evidence>
<comment type="subunit">
    <text evidence="9">Component of the Mediator complex.</text>
</comment>
<dbReference type="EMBL" id="HACG01002523">
    <property type="protein sequence ID" value="CEK49388.1"/>
    <property type="molecule type" value="Transcribed_RNA"/>
</dbReference>
<organism evidence="11">
    <name type="scientific">Arion vulgaris</name>
    <dbReference type="NCBI Taxonomy" id="1028688"/>
    <lineage>
        <taxon>Eukaryota</taxon>
        <taxon>Metazoa</taxon>
        <taxon>Spiralia</taxon>
        <taxon>Lophotrochozoa</taxon>
        <taxon>Mollusca</taxon>
        <taxon>Gastropoda</taxon>
        <taxon>Heterobranchia</taxon>
        <taxon>Euthyneura</taxon>
        <taxon>Panpulmonata</taxon>
        <taxon>Eupulmonata</taxon>
        <taxon>Stylommatophora</taxon>
        <taxon>Helicina</taxon>
        <taxon>Arionoidea</taxon>
        <taxon>Arionidae</taxon>
        <taxon>Arion</taxon>
    </lineage>
</organism>
<keyword evidence="5 9" id="KW-0010">Activator</keyword>
<keyword evidence="7 9" id="KW-0539">Nucleus</keyword>
<evidence type="ECO:0000256" key="8">
    <source>
        <dbReference type="ARBA" id="ARBA00032011"/>
    </source>
</evidence>
<dbReference type="AlphaFoldDB" id="A0A0B6XZT2"/>
<comment type="subcellular location">
    <subcellularLocation>
        <location evidence="1 9">Nucleus</location>
    </subcellularLocation>
</comment>
<dbReference type="InterPro" id="IPR019404">
    <property type="entry name" value="Mediator_Med11"/>
</dbReference>
<feature type="compositionally biased region" description="Low complexity" evidence="10">
    <location>
        <begin position="137"/>
        <end position="160"/>
    </location>
</feature>
<dbReference type="FunFam" id="1.10.287.3490:FF:000001">
    <property type="entry name" value="Mediator of RNA polymerase II transcription subunit 11"/>
    <property type="match status" value="1"/>
</dbReference>
<dbReference type="Gene3D" id="1.10.287.3490">
    <property type="match status" value="1"/>
</dbReference>
<evidence type="ECO:0000313" key="11">
    <source>
        <dbReference type="EMBL" id="CEK49388.1"/>
    </source>
</evidence>
<evidence type="ECO:0000256" key="5">
    <source>
        <dbReference type="ARBA" id="ARBA00023159"/>
    </source>
</evidence>
<keyword evidence="4 9" id="KW-0805">Transcription regulation</keyword>